<name>A0A914R632_9BILA</name>
<feature type="region of interest" description="Disordered" evidence="1">
    <location>
        <begin position="258"/>
        <end position="313"/>
    </location>
</feature>
<organism evidence="2 3">
    <name type="scientific">Panagrolaimus davidi</name>
    <dbReference type="NCBI Taxonomy" id="227884"/>
    <lineage>
        <taxon>Eukaryota</taxon>
        <taxon>Metazoa</taxon>
        <taxon>Ecdysozoa</taxon>
        <taxon>Nematoda</taxon>
        <taxon>Chromadorea</taxon>
        <taxon>Rhabditida</taxon>
        <taxon>Tylenchina</taxon>
        <taxon>Panagrolaimomorpha</taxon>
        <taxon>Panagrolaimoidea</taxon>
        <taxon>Panagrolaimidae</taxon>
        <taxon>Panagrolaimus</taxon>
    </lineage>
</organism>
<accession>A0A914R632</accession>
<dbReference type="WBParaSite" id="PDA_v2.g6893.t1">
    <property type="protein sequence ID" value="PDA_v2.g6893.t1"/>
    <property type="gene ID" value="PDA_v2.g6893"/>
</dbReference>
<evidence type="ECO:0000256" key="1">
    <source>
        <dbReference type="SAM" id="MobiDB-lite"/>
    </source>
</evidence>
<dbReference type="Proteomes" id="UP000887578">
    <property type="component" value="Unplaced"/>
</dbReference>
<sequence length="313" mass="35874">MKSILNIFKGKDGRDKGDKRRVQFNRRIEVCKNSTPIKSHQQQSKLQQKKSALAFRDDMFFGKTAGYDTAAKPRTRKPLESCPGNIAAVTAINNINSSPSSNSEIADDMNNENIDQQTSFSSENEIDYYARYKHYKKLSRVLSHQNHNLQLRLYQYESQPSSSAAYPDAEELQQLRIENSQLRSRFNQLTIDIERSLNYQKPPTYYHLPPPSQHQMDHHRQNILLYSHHQQQSSHVYPSFNPRLYPATASTQYPLFDIPRNFSANGQYDPSETDNTDQGEQEKNIFGNSIPKVAAVTAHPSTPTKSTDSEDIC</sequence>
<keyword evidence="2" id="KW-1185">Reference proteome</keyword>
<dbReference type="AlphaFoldDB" id="A0A914R632"/>
<evidence type="ECO:0000313" key="3">
    <source>
        <dbReference type="WBParaSite" id="PDA_v2.g6893.t1"/>
    </source>
</evidence>
<reference evidence="3" key="1">
    <citation type="submission" date="2022-11" db="UniProtKB">
        <authorList>
            <consortium name="WormBaseParasite"/>
        </authorList>
    </citation>
    <scope>IDENTIFICATION</scope>
</reference>
<evidence type="ECO:0000313" key="2">
    <source>
        <dbReference type="Proteomes" id="UP000887578"/>
    </source>
</evidence>
<proteinExistence type="predicted"/>
<protein>
    <submittedName>
        <fullName evidence="3">Uncharacterized protein</fullName>
    </submittedName>
</protein>